<proteinExistence type="predicted"/>
<dbReference type="InterPro" id="IPR046336">
    <property type="entry name" value="Lon_prtase_N_sf"/>
</dbReference>
<sequence length="213" mass="23849">MNDLPLFPLNTVLFPSGVLPLRVFEARYMDMVRDCLRDGTRFGVCLIARGNEVARKPGEAAVPEDVGCIAEILAWDMRDLGVLHIRTVGRERFRVLHSRVQANGLVRADVEMIAADAPAPVATEHRECVALLARLIAELEEKRDNADEPPEPGALDTFPFHEPYALHEAGWVANRLCEVLPVPLKAKQKLMELESGHERLAIVDTYLRQQKVL</sequence>
<dbReference type="RefSeq" id="WP_028312209.1">
    <property type="nucleotide sequence ID" value="NZ_AXWS01000015.1"/>
</dbReference>
<evidence type="ECO:0000259" key="1">
    <source>
        <dbReference type="PROSITE" id="PS51787"/>
    </source>
</evidence>
<dbReference type="Gene3D" id="1.10.4060.10">
    <property type="entry name" value="BPP1347 like domain"/>
    <property type="match status" value="1"/>
</dbReference>
<dbReference type="AlphaFoldDB" id="A0A8B6X5M3"/>
<evidence type="ECO:0000313" key="3">
    <source>
        <dbReference type="RefSeq" id="WP_028312209.1"/>
    </source>
</evidence>
<dbReference type="SUPFAM" id="SSF88697">
    <property type="entry name" value="PUA domain-like"/>
    <property type="match status" value="1"/>
</dbReference>
<dbReference type="Gene3D" id="2.30.130.40">
    <property type="entry name" value="LON domain-like"/>
    <property type="match status" value="1"/>
</dbReference>
<dbReference type="Pfam" id="PF02190">
    <property type="entry name" value="LON_substr_bdg"/>
    <property type="match status" value="1"/>
</dbReference>
<dbReference type="OrthoDB" id="8558970at2"/>
<keyword evidence="2" id="KW-1185">Reference proteome</keyword>
<dbReference type="SMART" id="SM00464">
    <property type="entry name" value="LON"/>
    <property type="match status" value="1"/>
</dbReference>
<dbReference type="InterPro" id="IPR003111">
    <property type="entry name" value="Lon_prtase_N"/>
</dbReference>
<name>A0A8B6X5M3_9BURK</name>
<dbReference type="Proteomes" id="UP000675920">
    <property type="component" value="Unplaced"/>
</dbReference>
<dbReference type="InterPro" id="IPR015947">
    <property type="entry name" value="PUA-like_sf"/>
</dbReference>
<organism evidence="2 3">
    <name type="scientific">Derxia gummosa DSM 723</name>
    <dbReference type="NCBI Taxonomy" id="1121388"/>
    <lineage>
        <taxon>Bacteria</taxon>
        <taxon>Pseudomonadati</taxon>
        <taxon>Pseudomonadota</taxon>
        <taxon>Betaproteobacteria</taxon>
        <taxon>Burkholderiales</taxon>
        <taxon>Alcaligenaceae</taxon>
        <taxon>Derxia</taxon>
    </lineage>
</organism>
<dbReference type="PROSITE" id="PS51787">
    <property type="entry name" value="LON_N"/>
    <property type="match status" value="1"/>
</dbReference>
<dbReference type="PANTHER" id="PTHR46732:SF8">
    <property type="entry name" value="ATP-DEPENDENT PROTEASE LA (LON) DOMAIN PROTEIN"/>
    <property type="match status" value="1"/>
</dbReference>
<reference evidence="3" key="1">
    <citation type="submission" date="2025-08" db="UniProtKB">
        <authorList>
            <consortium name="RefSeq"/>
        </authorList>
    </citation>
    <scope>IDENTIFICATION</scope>
</reference>
<protein>
    <submittedName>
        <fullName evidence="3">LON peptidase substrate-binding domain-containing protein</fullName>
    </submittedName>
</protein>
<feature type="domain" description="Lon N-terminal" evidence="1">
    <location>
        <begin position="1"/>
        <end position="211"/>
    </location>
</feature>
<accession>A0A8B6X5M3</accession>
<dbReference type="PANTHER" id="PTHR46732">
    <property type="entry name" value="ATP-DEPENDENT PROTEASE LA (LON) DOMAIN PROTEIN"/>
    <property type="match status" value="1"/>
</dbReference>
<evidence type="ECO:0000313" key="2">
    <source>
        <dbReference type="Proteomes" id="UP000675920"/>
    </source>
</evidence>